<reference evidence="2" key="1">
    <citation type="submission" date="2020-12" db="EMBL/GenBank/DDBJ databases">
        <title>Genomic characterization of non-nitrogen-fixing Frankia strains.</title>
        <authorList>
            <person name="Carlos-Shanley C."/>
            <person name="Guerra T."/>
            <person name="Hahn D."/>
        </authorList>
    </citation>
    <scope>NUCLEOTIDE SEQUENCE</scope>
    <source>
        <strain evidence="2">CN6</strain>
    </source>
</reference>
<dbReference type="InterPro" id="IPR041664">
    <property type="entry name" value="AAA_16"/>
</dbReference>
<dbReference type="InterPro" id="IPR027417">
    <property type="entry name" value="P-loop_NTPase"/>
</dbReference>
<dbReference type="AlphaFoldDB" id="A0A937ULV1"/>
<dbReference type="Proteomes" id="UP000604475">
    <property type="component" value="Unassembled WGS sequence"/>
</dbReference>
<proteinExistence type="predicted"/>
<dbReference type="EMBL" id="JAEACQ010000123">
    <property type="protein sequence ID" value="MBL7626177.1"/>
    <property type="molecule type" value="Genomic_DNA"/>
</dbReference>
<protein>
    <submittedName>
        <fullName evidence="2">ATP-binding protein</fullName>
    </submittedName>
</protein>
<keyword evidence="2" id="KW-0067">ATP-binding</keyword>
<dbReference type="RefSeq" id="WP_202998663.1">
    <property type="nucleotide sequence ID" value="NZ_JADWYU010000102.1"/>
</dbReference>
<evidence type="ECO:0000259" key="1">
    <source>
        <dbReference type="Pfam" id="PF13191"/>
    </source>
</evidence>
<dbReference type="Pfam" id="PF13191">
    <property type="entry name" value="AAA_16"/>
    <property type="match status" value="1"/>
</dbReference>
<evidence type="ECO:0000313" key="3">
    <source>
        <dbReference type="Proteomes" id="UP000604475"/>
    </source>
</evidence>
<evidence type="ECO:0000313" key="2">
    <source>
        <dbReference type="EMBL" id="MBL7626177.1"/>
    </source>
</evidence>
<accession>A0A937ULV1</accession>
<gene>
    <name evidence="2" type="ORF">I7412_03100</name>
</gene>
<keyword evidence="3" id="KW-1185">Reference proteome</keyword>
<keyword evidence="2" id="KW-0547">Nucleotide-binding</keyword>
<dbReference type="GO" id="GO:0005524">
    <property type="term" value="F:ATP binding"/>
    <property type="evidence" value="ECO:0007669"/>
    <property type="project" value="UniProtKB-KW"/>
</dbReference>
<name>A0A937ULV1_9ACTN</name>
<organism evidence="2 3">
    <name type="scientific">Frankia nepalensis</name>
    <dbReference type="NCBI Taxonomy" id="1836974"/>
    <lineage>
        <taxon>Bacteria</taxon>
        <taxon>Bacillati</taxon>
        <taxon>Actinomycetota</taxon>
        <taxon>Actinomycetes</taxon>
        <taxon>Frankiales</taxon>
        <taxon>Frankiaceae</taxon>
        <taxon>Frankia</taxon>
    </lineage>
</organism>
<feature type="domain" description="Orc1-like AAA ATPase" evidence="1">
    <location>
        <begin position="68"/>
        <end position="198"/>
    </location>
</feature>
<sequence>MATEPDRVTVGEVSAPGGQAVGVNYGRVLQQRFAGPFRLLRQATIPLDPLPGDLQLTDPAEPDNPVARFRGRAELIGRIDAFLAWCVARRRGGYLLVEAEAGMGKSALATYLAFTRAWPAHFTRLAEGRAPATARLNLAAQLVARWRLEDAAPGGVLPDRADATAWLYGRLCDAAERRDQTEPDVPVVLLVDGLDEAPPPAAGELPLGLPPSLPPGAVVIATTRPRTIAIPSGARVVERIDVENSANRRDLLDYLVAVATTDPAIGDALRAARLSVDAFCQTLLDRADGVWIYALTVLDEIRRGRRRPTDVDQLPEGLAGYYADNVTRWRGELGDDGWRTHGLPLLTTLAAIREPQPAATLATWADIP</sequence>
<dbReference type="SUPFAM" id="SSF52540">
    <property type="entry name" value="P-loop containing nucleoside triphosphate hydrolases"/>
    <property type="match status" value="1"/>
</dbReference>
<comment type="caution">
    <text evidence="2">The sequence shown here is derived from an EMBL/GenBank/DDBJ whole genome shotgun (WGS) entry which is preliminary data.</text>
</comment>